<evidence type="ECO:0000256" key="1">
    <source>
        <dbReference type="SAM" id="MobiDB-lite"/>
    </source>
</evidence>
<feature type="region of interest" description="Disordered" evidence="1">
    <location>
        <begin position="203"/>
        <end position="260"/>
    </location>
</feature>
<feature type="compositionally biased region" description="Polar residues" evidence="1">
    <location>
        <begin position="225"/>
        <end position="236"/>
    </location>
</feature>
<proteinExistence type="predicted"/>
<accession>A0A1V9ZNW1</accession>
<dbReference type="OrthoDB" id="62654at2759"/>
<dbReference type="AlphaFoldDB" id="A0A1V9ZNW1"/>
<evidence type="ECO:0000313" key="3">
    <source>
        <dbReference type="Proteomes" id="UP000243217"/>
    </source>
</evidence>
<sequence length="260" mass="28809">MCTRFDVNGNFIGTCAQVPREIVSLESLLSVSTEFLVRYLRHAKEADLLVQIGHESAKLDILLGYTIEQFVDYGRCYALAEESKTLLNKPSRRPEVVLRQTVKEKAQRNLKLLDSRVRFTLEALEAMCLKLEEFAALNYTFAQELDISGNLSLAEVKFRIAEVEKVVLNRLKVLISGKIPLDQFSGKSHAYWPEYASFSQPNGESEGSAFVPETEAPDIHPPSPSFATTISPNLQPSSSNSDTSSGSLTAMPIIGFSNNS</sequence>
<dbReference type="Proteomes" id="UP000243217">
    <property type="component" value="Unassembled WGS sequence"/>
</dbReference>
<organism evidence="2 3">
    <name type="scientific">Thraustotheca clavata</name>
    <dbReference type="NCBI Taxonomy" id="74557"/>
    <lineage>
        <taxon>Eukaryota</taxon>
        <taxon>Sar</taxon>
        <taxon>Stramenopiles</taxon>
        <taxon>Oomycota</taxon>
        <taxon>Saprolegniomycetes</taxon>
        <taxon>Saprolegniales</taxon>
        <taxon>Achlyaceae</taxon>
        <taxon>Thraustotheca</taxon>
    </lineage>
</organism>
<evidence type="ECO:0000313" key="2">
    <source>
        <dbReference type="EMBL" id="OQR99663.1"/>
    </source>
</evidence>
<comment type="caution">
    <text evidence="2">The sequence shown here is derived from an EMBL/GenBank/DDBJ whole genome shotgun (WGS) entry which is preliminary data.</text>
</comment>
<dbReference type="EMBL" id="JNBS01001791">
    <property type="protein sequence ID" value="OQR99663.1"/>
    <property type="molecule type" value="Genomic_DNA"/>
</dbReference>
<protein>
    <submittedName>
        <fullName evidence="2">Uncharacterized protein</fullName>
    </submittedName>
</protein>
<name>A0A1V9ZNW1_9STRA</name>
<gene>
    <name evidence="2" type="ORF">THRCLA_21802</name>
</gene>
<keyword evidence="3" id="KW-1185">Reference proteome</keyword>
<reference evidence="2 3" key="1">
    <citation type="journal article" date="2014" name="Genome Biol. Evol.">
        <title>The secreted proteins of Achlya hypogyna and Thraustotheca clavata identify the ancestral oomycete secretome and reveal gene acquisitions by horizontal gene transfer.</title>
        <authorList>
            <person name="Misner I."/>
            <person name="Blouin N."/>
            <person name="Leonard G."/>
            <person name="Richards T.A."/>
            <person name="Lane C.E."/>
        </authorList>
    </citation>
    <scope>NUCLEOTIDE SEQUENCE [LARGE SCALE GENOMIC DNA]</scope>
    <source>
        <strain evidence="2 3">ATCC 34112</strain>
    </source>
</reference>
<feature type="compositionally biased region" description="Low complexity" evidence="1">
    <location>
        <begin position="237"/>
        <end position="247"/>
    </location>
</feature>